<dbReference type="Pfam" id="PF00106">
    <property type="entry name" value="adh_short"/>
    <property type="match status" value="1"/>
</dbReference>
<dbReference type="InterPro" id="IPR002347">
    <property type="entry name" value="SDR_fam"/>
</dbReference>
<comment type="caution">
    <text evidence="1">The sequence shown here is derived from an EMBL/GenBank/DDBJ whole genome shotgun (WGS) entry which is preliminary data.</text>
</comment>
<protein>
    <recommendedName>
        <fullName evidence="3">Ketoreductase (KR) domain-containing protein</fullName>
    </recommendedName>
</protein>
<reference evidence="1 2" key="1">
    <citation type="journal article" date="2016" name="BMC Genomics">
        <title>Comparative genomic and transcriptomic analyses of the Fuzhuan brick tea-fermentation fungus Aspergillus cristatus.</title>
        <authorList>
            <person name="Ge Y."/>
            <person name="Wang Y."/>
            <person name="Liu Y."/>
            <person name="Tan Y."/>
            <person name="Ren X."/>
            <person name="Zhang X."/>
            <person name="Hyde K.D."/>
            <person name="Liu Y."/>
            <person name="Liu Z."/>
        </authorList>
    </citation>
    <scope>NUCLEOTIDE SEQUENCE [LARGE SCALE GENOMIC DNA]</scope>
    <source>
        <strain evidence="1 2">GZAAS20.1005</strain>
    </source>
</reference>
<dbReference type="Proteomes" id="UP000094569">
    <property type="component" value="Unassembled WGS sequence"/>
</dbReference>
<keyword evidence="2" id="KW-1185">Reference proteome</keyword>
<gene>
    <name evidence="1" type="ORF">SI65_06457</name>
</gene>
<evidence type="ECO:0008006" key="3">
    <source>
        <dbReference type="Google" id="ProtNLM"/>
    </source>
</evidence>
<organism evidence="1 2">
    <name type="scientific">Aspergillus cristatus</name>
    <name type="common">Chinese Fuzhuan brick tea-fermentation fungus</name>
    <name type="synonym">Eurotium cristatum</name>
    <dbReference type="NCBI Taxonomy" id="573508"/>
    <lineage>
        <taxon>Eukaryota</taxon>
        <taxon>Fungi</taxon>
        <taxon>Dikarya</taxon>
        <taxon>Ascomycota</taxon>
        <taxon>Pezizomycotina</taxon>
        <taxon>Eurotiomycetes</taxon>
        <taxon>Eurotiomycetidae</taxon>
        <taxon>Eurotiales</taxon>
        <taxon>Aspergillaceae</taxon>
        <taxon>Aspergillus</taxon>
        <taxon>Aspergillus subgen. Aspergillus</taxon>
    </lineage>
</organism>
<name>A0A1E3B9Q4_ASPCR</name>
<evidence type="ECO:0000313" key="2">
    <source>
        <dbReference type="Proteomes" id="UP000094569"/>
    </source>
</evidence>
<dbReference type="EMBL" id="JXNT01000007">
    <property type="protein sequence ID" value="ODM17669.1"/>
    <property type="molecule type" value="Genomic_DNA"/>
</dbReference>
<dbReference type="AlphaFoldDB" id="A0A1E3B9Q4"/>
<dbReference type="STRING" id="573508.A0A1E3B9Q4"/>
<proteinExistence type="predicted"/>
<evidence type="ECO:0000313" key="1">
    <source>
        <dbReference type="EMBL" id="ODM17669.1"/>
    </source>
</evidence>
<sequence length="111" mass="11550">MSATKLPVGELFSPQGKTVICTGATGGIGQEMCITLAEAGAEIVSIQVPDDPYAPVLSHRLENLGRSLRAFECDLRDASAMRQTFQAIWDAGIVPDVTGTSVVVDGGMLGA</sequence>
<dbReference type="SUPFAM" id="SSF51735">
    <property type="entry name" value="NAD(P)-binding Rossmann-fold domains"/>
    <property type="match status" value="1"/>
</dbReference>
<dbReference type="VEuPathDB" id="FungiDB:SI65_06457"/>
<dbReference type="OrthoDB" id="37659at2759"/>
<dbReference type="Gene3D" id="3.40.50.720">
    <property type="entry name" value="NAD(P)-binding Rossmann-like Domain"/>
    <property type="match status" value="1"/>
</dbReference>
<dbReference type="InterPro" id="IPR036291">
    <property type="entry name" value="NAD(P)-bd_dom_sf"/>
</dbReference>
<accession>A0A1E3B9Q4</accession>